<evidence type="ECO:0000256" key="1">
    <source>
        <dbReference type="SAM" id="Phobius"/>
    </source>
</evidence>
<dbReference type="AlphaFoldDB" id="A0A934VDN9"/>
<protein>
    <submittedName>
        <fullName evidence="2">K(+)-transporting ATPase subunit F</fullName>
    </submittedName>
</protein>
<accession>A0A934VDN9</accession>
<organism evidence="2 3">
    <name type="scientific">Luteolibacter yonseiensis</name>
    <dbReference type="NCBI Taxonomy" id="1144680"/>
    <lineage>
        <taxon>Bacteria</taxon>
        <taxon>Pseudomonadati</taxon>
        <taxon>Verrucomicrobiota</taxon>
        <taxon>Verrucomicrobiia</taxon>
        <taxon>Verrucomicrobiales</taxon>
        <taxon>Verrucomicrobiaceae</taxon>
        <taxon>Luteolibacter</taxon>
    </lineage>
</organism>
<reference evidence="2" key="1">
    <citation type="submission" date="2021-01" db="EMBL/GenBank/DDBJ databases">
        <title>Modified the classification status of verrucomicrobia.</title>
        <authorList>
            <person name="Feng X."/>
        </authorList>
    </citation>
    <scope>NUCLEOTIDE SEQUENCE</scope>
    <source>
        <strain evidence="2">JCM 18052</strain>
    </source>
</reference>
<feature type="transmembrane region" description="Helical" evidence="1">
    <location>
        <begin position="16"/>
        <end position="35"/>
    </location>
</feature>
<dbReference type="Proteomes" id="UP000600139">
    <property type="component" value="Unassembled WGS sequence"/>
</dbReference>
<keyword evidence="3" id="KW-1185">Reference proteome</keyword>
<keyword evidence="1" id="KW-0472">Membrane</keyword>
<proteinExistence type="predicted"/>
<sequence length="40" mass="4377">MPASARPSDTDTSMETIIIALIALFLIGYLVVAMIHPEKF</sequence>
<keyword evidence="1" id="KW-0812">Transmembrane</keyword>
<dbReference type="GO" id="GO:0005886">
    <property type="term" value="C:plasma membrane"/>
    <property type="evidence" value="ECO:0007669"/>
    <property type="project" value="InterPro"/>
</dbReference>
<dbReference type="RefSeq" id="WP_200353277.1">
    <property type="nucleotide sequence ID" value="NZ_BAABHZ010000002.1"/>
</dbReference>
<dbReference type="InterPro" id="IPR011726">
    <property type="entry name" value="KdpF"/>
</dbReference>
<dbReference type="Pfam" id="PF09604">
    <property type="entry name" value="Potass_KdpF"/>
    <property type="match status" value="1"/>
</dbReference>
<evidence type="ECO:0000313" key="2">
    <source>
        <dbReference type="EMBL" id="MBK1818330.1"/>
    </source>
</evidence>
<dbReference type="GO" id="GO:0008556">
    <property type="term" value="F:P-type potassium transmembrane transporter activity"/>
    <property type="evidence" value="ECO:0007669"/>
    <property type="project" value="InterPro"/>
</dbReference>
<name>A0A934VDN9_9BACT</name>
<gene>
    <name evidence="2" type="primary">kdpF</name>
    <name evidence="2" type="ORF">JIN84_22105</name>
</gene>
<dbReference type="EMBL" id="JAENIK010000013">
    <property type="protein sequence ID" value="MBK1818330.1"/>
    <property type="molecule type" value="Genomic_DNA"/>
</dbReference>
<comment type="caution">
    <text evidence="2">The sequence shown here is derived from an EMBL/GenBank/DDBJ whole genome shotgun (WGS) entry which is preliminary data.</text>
</comment>
<dbReference type="NCBIfam" id="TIGR02115">
    <property type="entry name" value="potass_kdpF"/>
    <property type="match status" value="1"/>
</dbReference>
<keyword evidence="1" id="KW-1133">Transmembrane helix</keyword>
<evidence type="ECO:0000313" key="3">
    <source>
        <dbReference type="Proteomes" id="UP000600139"/>
    </source>
</evidence>